<evidence type="ECO:0000313" key="7">
    <source>
        <dbReference type="EMBL" id="QKJ59780.1"/>
    </source>
</evidence>
<sequence length="427" mass="48461">MLEKVFIYTYMLSLAIPGRWRLMPELDHYGGAEVAISPYDIPLFSYLFVKMILVCLSYSQRNISITINKDILVVVAYVYINAMLIIFAESIFWSSLEIFRYIKFSIIFLILRNSFSKDELAIKSLFNMFLIVIVLQILTSIIQQVFGLTLSGKGGSEVGLNNIDGDYFRSTGTLGHPGTLSQFVVIIAPFLWLEALNSKVIRKALFMTGYVLCLLIVVLTFARTGIALIAVTSMLMVFHSLISKGKFFSKALICVSILLSGLYFFDSYYSVIYDRFANAPDESGSIRVTLAEIAFNMISKYPISGVGLNCFTDVMKLYDPTNIVSWWPHPVHNIFILILAETGFIGFSIFMYLNFHFIRNAILGFKMRINPHSDYLYAALVSLFSIAMFGMLGWSWRLDSVQGLYWIILAVISSSFERLKLMQSKTD</sequence>
<gene>
    <name evidence="7" type="ORF">G9399_17530</name>
</gene>
<dbReference type="Proteomes" id="UP000503464">
    <property type="component" value="Chromosome"/>
</dbReference>
<evidence type="ECO:0000256" key="5">
    <source>
        <dbReference type="SAM" id="Phobius"/>
    </source>
</evidence>
<evidence type="ECO:0000256" key="1">
    <source>
        <dbReference type="ARBA" id="ARBA00004141"/>
    </source>
</evidence>
<feature type="transmembrane region" description="Helical" evidence="5">
    <location>
        <begin position="375"/>
        <end position="397"/>
    </location>
</feature>
<dbReference type="RefSeq" id="WP_173409554.1">
    <property type="nucleotide sequence ID" value="NZ_CP054160.3"/>
</dbReference>
<dbReference type="EMBL" id="CP054160">
    <property type="protein sequence ID" value="QKJ59780.1"/>
    <property type="molecule type" value="Genomic_DNA"/>
</dbReference>
<dbReference type="Pfam" id="PF04932">
    <property type="entry name" value="Wzy_C"/>
    <property type="match status" value="1"/>
</dbReference>
<evidence type="ECO:0000256" key="2">
    <source>
        <dbReference type="ARBA" id="ARBA00022692"/>
    </source>
</evidence>
<dbReference type="GO" id="GO:0016020">
    <property type="term" value="C:membrane"/>
    <property type="evidence" value="ECO:0007669"/>
    <property type="project" value="UniProtKB-SubCell"/>
</dbReference>
<name>A0AAE7EJ43_SERFO</name>
<dbReference type="InterPro" id="IPR007016">
    <property type="entry name" value="O-antigen_ligase-rel_domated"/>
</dbReference>
<feature type="transmembrane region" description="Helical" evidence="5">
    <location>
        <begin position="174"/>
        <end position="193"/>
    </location>
</feature>
<evidence type="ECO:0000259" key="6">
    <source>
        <dbReference type="Pfam" id="PF04932"/>
    </source>
</evidence>
<keyword evidence="7" id="KW-0436">Ligase</keyword>
<feature type="transmembrane region" description="Helical" evidence="5">
    <location>
        <begin position="71"/>
        <end position="92"/>
    </location>
</feature>
<dbReference type="PANTHER" id="PTHR37422">
    <property type="entry name" value="TEICHURONIC ACID BIOSYNTHESIS PROTEIN TUAE"/>
    <property type="match status" value="1"/>
</dbReference>
<feature type="transmembrane region" description="Helical" evidence="5">
    <location>
        <begin position="98"/>
        <end position="115"/>
    </location>
</feature>
<keyword evidence="4 5" id="KW-0472">Membrane</keyword>
<dbReference type="GO" id="GO:0016874">
    <property type="term" value="F:ligase activity"/>
    <property type="evidence" value="ECO:0007669"/>
    <property type="project" value="UniProtKB-KW"/>
</dbReference>
<evidence type="ECO:0000256" key="4">
    <source>
        <dbReference type="ARBA" id="ARBA00023136"/>
    </source>
</evidence>
<keyword evidence="2 5" id="KW-0812">Transmembrane</keyword>
<accession>A0AAE7EJ43</accession>
<dbReference type="InterPro" id="IPR051533">
    <property type="entry name" value="WaaL-like"/>
</dbReference>
<keyword evidence="3 5" id="KW-1133">Transmembrane helix</keyword>
<feature type="transmembrane region" description="Helical" evidence="5">
    <location>
        <begin position="334"/>
        <end position="355"/>
    </location>
</feature>
<feature type="transmembrane region" description="Helical" evidence="5">
    <location>
        <begin position="43"/>
        <end position="59"/>
    </location>
</feature>
<dbReference type="AlphaFoldDB" id="A0AAE7EJ43"/>
<feature type="transmembrane region" description="Helical" evidence="5">
    <location>
        <begin position="127"/>
        <end position="146"/>
    </location>
</feature>
<dbReference type="PANTHER" id="PTHR37422:SF13">
    <property type="entry name" value="LIPOPOLYSACCHARIDE BIOSYNTHESIS PROTEIN PA4999-RELATED"/>
    <property type="match status" value="1"/>
</dbReference>
<protein>
    <submittedName>
        <fullName evidence="7">O-antigen ligase family protein</fullName>
    </submittedName>
</protein>
<feature type="transmembrane region" description="Helical" evidence="5">
    <location>
        <begin position="403"/>
        <end position="421"/>
    </location>
</feature>
<feature type="domain" description="O-antigen ligase-related" evidence="6">
    <location>
        <begin position="210"/>
        <end position="351"/>
    </location>
</feature>
<organism evidence="7 8">
    <name type="scientific">Serratia fonticola</name>
    <dbReference type="NCBI Taxonomy" id="47917"/>
    <lineage>
        <taxon>Bacteria</taxon>
        <taxon>Pseudomonadati</taxon>
        <taxon>Pseudomonadota</taxon>
        <taxon>Gammaproteobacteria</taxon>
        <taxon>Enterobacterales</taxon>
        <taxon>Yersiniaceae</taxon>
        <taxon>Serratia</taxon>
    </lineage>
</organism>
<evidence type="ECO:0000256" key="3">
    <source>
        <dbReference type="ARBA" id="ARBA00022989"/>
    </source>
</evidence>
<reference evidence="8" key="1">
    <citation type="submission" date="2020-03" db="EMBL/GenBank/DDBJ databases">
        <title>Genome sequences of seven Enterobacteriaceae strains isolated from Canadian wastewater treatment facilities.</title>
        <authorList>
            <person name="Huang H."/>
            <person name="Chmara J.T."/>
            <person name="Duceppe M.-O."/>
        </authorList>
    </citation>
    <scope>NUCLEOTIDE SEQUENCE [LARGE SCALE GENOMIC DNA]</scope>
    <source>
        <strain evidence="8">Biosolid 3</strain>
    </source>
</reference>
<evidence type="ECO:0000313" key="8">
    <source>
        <dbReference type="Proteomes" id="UP000503464"/>
    </source>
</evidence>
<feature type="transmembrane region" description="Helical" evidence="5">
    <location>
        <begin position="247"/>
        <end position="265"/>
    </location>
</feature>
<comment type="subcellular location">
    <subcellularLocation>
        <location evidence="1">Membrane</location>
        <topology evidence="1">Multi-pass membrane protein</topology>
    </subcellularLocation>
</comment>
<proteinExistence type="predicted"/>